<evidence type="ECO:0000313" key="1">
    <source>
        <dbReference type="EMBL" id="SDX16443.1"/>
    </source>
</evidence>
<dbReference type="InterPro" id="IPR029068">
    <property type="entry name" value="Glyas_Bleomycin-R_OHBP_Dase"/>
</dbReference>
<dbReference type="EMBL" id="FNNJ01000003">
    <property type="protein sequence ID" value="SDX16443.1"/>
    <property type="molecule type" value="Genomic_DNA"/>
</dbReference>
<gene>
    <name evidence="1" type="ORF">SAMN05444411_103244</name>
</gene>
<dbReference type="Proteomes" id="UP000199595">
    <property type="component" value="Unassembled WGS sequence"/>
</dbReference>
<organism evidence="1 2">
    <name type="scientific">Lutibacter oricola</name>
    <dbReference type="NCBI Taxonomy" id="762486"/>
    <lineage>
        <taxon>Bacteria</taxon>
        <taxon>Pseudomonadati</taxon>
        <taxon>Bacteroidota</taxon>
        <taxon>Flavobacteriia</taxon>
        <taxon>Flavobacteriales</taxon>
        <taxon>Flavobacteriaceae</taxon>
        <taxon>Lutibacter</taxon>
    </lineage>
</organism>
<accession>A0A1H2ZG27</accession>
<protein>
    <recommendedName>
        <fullName evidence="3">Catechol-2,3-dioxygenase</fullName>
    </recommendedName>
</protein>
<sequence>MKIKELIIYTSKLNLQIDFYTTVLELPITISTPESTSFKIGESILTLKYRKNTTPYHFALNIPSNKEKEALYWLKERVDILGFDTKEIIDFSSWNAKAIYFYDLDNNIVEFIARKNLNINSEEKFTAKSILNISEVGIASTNIESTFNKVNLIDNIEVYSGDFIKFCALGNENGLFILSNNKLRKWFPTGDQIYQSDFVVKGDFNFEFKNGEIIEIM</sequence>
<dbReference type="AlphaFoldDB" id="A0A1H2ZG27"/>
<dbReference type="OrthoDB" id="2703022at2"/>
<keyword evidence="2" id="KW-1185">Reference proteome</keyword>
<proteinExistence type="predicted"/>
<evidence type="ECO:0008006" key="3">
    <source>
        <dbReference type="Google" id="ProtNLM"/>
    </source>
</evidence>
<dbReference type="RefSeq" id="WP_090122530.1">
    <property type="nucleotide sequence ID" value="NZ_FNNJ01000003.1"/>
</dbReference>
<dbReference type="Gene3D" id="3.10.180.10">
    <property type="entry name" value="2,3-Dihydroxybiphenyl 1,2-Dioxygenase, domain 1"/>
    <property type="match status" value="1"/>
</dbReference>
<dbReference type="SUPFAM" id="SSF54593">
    <property type="entry name" value="Glyoxalase/Bleomycin resistance protein/Dihydroxybiphenyl dioxygenase"/>
    <property type="match status" value="1"/>
</dbReference>
<reference evidence="1 2" key="1">
    <citation type="submission" date="2016-10" db="EMBL/GenBank/DDBJ databases">
        <authorList>
            <person name="de Groot N.N."/>
        </authorList>
    </citation>
    <scope>NUCLEOTIDE SEQUENCE [LARGE SCALE GENOMIC DNA]</scope>
    <source>
        <strain evidence="1 2">DSM 24956</strain>
    </source>
</reference>
<name>A0A1H2ZG27_9FLAO</name>
<evidence type="ECO:0000313" key="2">
    <source>
        <dbReference type="Proteomes" id="UP000199595"/>
    </source>
</evidence>
<dbReference type="STRING" id="762486.SAMN05444411_103244"/>